<accession>A0A090IW01</accession>
<dbReference type="Proteomes" id="UP000040576">
    <property type="component" value="Unassembled WGS sequence"/>
</dbReference>
<feature type="transmembrane region" description="Helical" evidence="8">
    <location>
        <begin position="131"/>
        <end position="149"/>
    </location>
</feature>
<dbReference type="GeneID" id="92959921"/>
<keyword evidence="5 8" id="KW-1133">Transmembrane helix</keyword>
<name>A0A090IW01_9BACI</name>
<comment type="subcellular location">
    <subcellularLocation>
        <location evidence="1">Cell membrane</location>
        <topology evidence="1">Multi-pass membrane protein</topology>
    </subcellularLocation>
</comment>
<evidence type="ECO:0000313" key="9">
    <source>
        <dbReference type="EMBL" id="CEE00618.1"/>
    </source>
</evidence>
<dbReference type="InterPro" id="IPR005744">
    <property type="entry name" value="Hy-lIII"/>
</dbReference>
<keyword evidence="10" id="KW-1185">Reference proteome</keyword>
<comment type="similarity">
    <text evidence="2">Belongs to the UPF0073 (Hly-III) family.</text>
</comment>
<evidence type="ECO:0000256" key="2">
    <source>
        <dbReference type="ARBA" id="ARBA00008488"/>
    </source>
</evidence>
<dbReference type="NCBIfam" id="TIGR01065">
    <property type="entry name" value="hlyIII"/>
    <property type="match status" value="1"/>
</dbReference>
<evidence type="ECO:0000256" key="1">
    <source>
        <dbReference type="ARBA" id="ARBA00004651"/>
    </source>
</evidence>
<feature type="transmembrane region" description="Helical" evidence="8">
    <location>
        <begin position="12"/>
        <end position="30"/>
    </location>
</feature>
<evidence type="ECO:0000256" key="8">
    <source>
        <dbReference type="SAM" id="Phobius"/>
    </source>
</evidence>
<dbReference type="PANTHER" id="PTHR20855">
    <property type="entry name" value="ADIPOR/PROGESTIN RECEPTOR-RELATED"/>
    <property type="match status" value="1"/>
</dbReference>
<feature type="transmembrane region" description="Helical" evidence="8">
    <location>
        <begin position="78"/>
        <end position="99"/>
    </location>
</feature>
<dbReference type="GO" id="GO:0046872">
    <property type="term" value="F:metal ion binding"/>
    <property type="evidence" value="ECO:0007669"/>
    <property type="project" value="UniProtKB-KW"/>
</dbReference>
<evidence type="ECO:0000256" key="7">
    <source>
        <dbReference type="PIRSR" id="PIRSR604254-1"/>
    </source>
</evidence>
<dbReference type="GO" id="GO:0140911">
    <property type="term" value="F:pore-forming activity"/>
    <property type="evidence" value="ECO:0007669"/>
    <property type="project" value="InterPro"/>
</dbReference>
<organism evidence="9 10">
    <name type="scientific">Caldibacillus thermoamylovorans</name>
    <dbReference type="NCBI Taxonomy" id="35841"/>
    <lineage>
        <taxon>Bacteria</taxon>
        <taxon>Bacillati</taxon>
        <taxon>Bacillota</taxon>
        <taxon>Bacilli</taxon>
        <taxon>Bacillales</taxon>
        <taxon>Bacillaceae</taxon>
        <taxon>Caldibacillus</taxon>
    </lineage>
</organism>
<feature type="transmembrane region" description="Helical" evidence="8">
    <location>
        <begin position="105"/>
        <end position="124"/>
    </location>
</feature>
<evidence type="ECO:0000256" key="4">
    <source>
        <dbReference type="ARBA" id="ARBA00022692"/>
    </source>
</evidence>
<feature type="transmembrane region" description="Helical" evidence="8">
    <location>
        <begin position="191"/>
        <end position="214"/>
    </location>
</feature>
<keyword evidence="7" id="KW-0862">Zinc</keyword>
<keyword evidence="7" id="KW-0479">Metal-binding</keyword>
<dbReference type="InterPro" id="IPR004254">
    <property type="entry name" value="AdipoR/HlyIII-related"/>
</dbReference>
<evidence type="ECO:0008006" key="11">
    <source>
        <dbReference type="Google" id="ProtNLM"/>
    </source>
</evidence>
<evidence type="ECO:0000256" key="5">
    <source>
        <dbReference type="ARBA" id="ARBA00022989"/>
    </source>
</evidence>
<evidence type="ECO:0000256" key="3">
    <source>
        <dbReference type="ARBA" id="ARBA00022475"/>
    </source>
</evidence>
<feature type="transmembrane region" description="Helical" evidence="8">
    <location>
        <begin position="155"/>
        <end position="179"/>
    </location>
</feature>
<proteinExistence type="inferred from homology"/>
<dbReference type="Pfam" id="PF03006">
    <property type="entry name" value="HlyIII"/>
    <property type="match status" value="1"/>
</dbReference>
<keyword evidence="6 8" id="KW-0472">Membrane</keyword>
<evidence type="ECO:0000313" key="10">
    <source>
        <dbReference type="Proteomes" id="UP000040576"/>
    </source>
</evidence>
<gene>
    <name evidence="9" type="ORF">BT1A1_0767</name>
</gene>
<feature type="transmembrane region" description="Helical" evidence="8">
    <location>
        <begin position="42"/>
        <end position="66"/>
    </location>
</feature>
<keyword evidence="3" id="KW-1003">Cell membrane</keyword>
<keyword evidence="4 8" id="KW-0812">Transmembrane</keyword>
<reference evidence="9 10" key="1">
    <citation type="submission" date="2014-07" db="EMBL/GenBank/DDBJ databases">
        <authorList>
            <person name="Wibberg Daniel"/>
        </authorList>
    </citation>
    <scope>NUCLEOTIDE SEQUENCE [LARGE SCALE GENOMIC DNA]</scope>
</reference>
<feature type="binding site" evidence="7">
    <location>
        <position position="63"/>
    </location>
    <ligand>
        <name>Zn(2+)</name>
        <dbReference type="ChEBI" id="CHEBI:29105"/>
    </ligand>
</feature>
<feature type="binding site" evidence="7">
    <location>
        <position position="192"/>
    </location>
    <ligand>
        <name>Zn(2+)</name>
        <dbReference type="ChEBI" id="CHEBI:29105"/>
    </ligand>
</feature>
<feature type="binding site" evidence="7">
    <location>
        <position position="196"/>
    </location>
    <ligand>
        <name>Zn(2+)</name>
        <dbReference type="ChEBI" id="CHEBI:29105"/>
    </ligand>
</feature>
<dbReference type="RefSeq" id="WP_156103170.1">
    <property type="nucleotide sequence ID" value="NZ_CCRF01000028.1"/>
</dbReference>
<dbReference type="AlphaFoldDB" id="A0A090IW01"/>
<dbReference type="EMBL" id="CCRF01000028">
    <property type="protein sequence ID" value="CEE00618.1"/>
    <property type="molecule type" value="Genomic_DNA"/>
</dbReference>
<dbReference type="PANTHER" id="PTHR20855:SF3">
    <property type="entry name" value="LD03007P"/>
    <property type="match status" value="1"/>
</dbReference>
<sequence>MEKYIREPINSLTHLVGIFLSIAALVLMIVKVVTTSGSATSLTAVIVFGISLILLYTASTTYHWVISNNKVISFLRKIDHSMIFVLIAGTYTPLCLISLKGTLGWTMFGIITGLGVAGVVFKMVWFNCPRWLSTAIYIGMGWIAIFAISPLAKSIHIGGVLFLILGGVIYTIGGIIYGAKPKFLTFKHMGFHEIFHLFILLGSLMHFLCVYEFVL</sequence>
<dbReference type="GO" id="GO:0005886">
    <property type="term" value="C:plasma membrane"/>
    <property type="evidence" value="ECO:0007669"/>
    <property type="project" value="UniProtKB-SubCell"/>
</dbReference>
<protein>
    <recommendedName>
        <fullName evidence="11">Hemolysin</fullName>
    </recommendedName>
</protein>
<evidence type="ECO:0000256" key="6">
    <source>
        <dbReference type="ARBA" id="ARBA00023136"/>
    </source>
</evidence>